<gene>
    <name evidence="1" type="ORF">EC957_010716</name>
</gene>
<accession>A0A9P6EWI5</accession>
<dbReference type="EMBL" id="JAAAXW010000699">
    <property type="protein sequence ID" value="KAF9536474.1"/>
    <property type="molecule type" value="Genomic_DNA"/>
</dbReference>
<dbReference type="AlphaFoldDB" id="A0A9P6EWI5"/>
<dbReference type="SUPFAM" id="SSF52540">
    <property type="entry name" value="P-loop containing nucleoside triphosphate hydrolases"/>
    <property type="match status" value="1"/>
</dbReference>
<name>A0A9P6EWI5_9FUNG</name>
<keyword evidence="2" id="KW-1185">Reference proteome</keyword>
<dbReference type="Proteomes" id="UP000723463">
    <property type="component" value="Unassembled WGS sequence"/>
</dbReference>
<dbReference type="InterPro" id="IPR027417">
    <property type="entry name" value="P-loop_NTPase"/>
</dbReference>
<reference evidence="1" key="1">
    <citation type="journal article" date="2020" name="Fungal Divers.">
        <title>Resolving the Mortierellaceae phylogeny through synthesis of multi-gene phylogenetics and phylogenomics.</title>
        <authorList>
            <person name="Vandepol N."/>
            <person name="Liber J."/>
            <person name="Desiro A."/>
            <person name="Na H."/>
            <person name="Kennedy M."/>
            <person name="Barry K."/>
            <person name="Grigoriev I.V."/>
            <person name="Miller A.N."/>
            <person name="O'Donnell K."/>
            <person name="Stajich J.E."/>
            <person name="Bonito G."/>
        </authorList>
    </citation>
    <scope>NUCLEOTIDE SEQUENCE</scope>
    <source>
        <strain evidence="1">NRRL 2591</strain>
    </source>
</reference>
<evidence type="ECO:0000313" key="1">
    <source>
        <dbReference type="EMBL" id="KAF9536474.1"/>
    </source>
</evidence>
<sequence>MGVGKSYLSYFLAAKAYAERWLVLYMSDAGELDRDDENESALQVVKRFLALNKDILTGADLAMLLNDYDGTRNISRNAMSVIFGTLLKSRDRKTLLLVDEHGKLFEKEPYVPDRFKSLVPLKLYNWWGEDAKGSRVVFTGTAHAKYEMKILEESYRLRSVVFVGPLSRHVFSKLLDTYPPLAAPTIGEEIMTITNCVPRELVRLFAAVKDFSRSITIEDLQKWCKSRTTELLSIAEEYYDNRDLSRKERFYKALVKTFLGSTTTVDFEWDFLDLGLIYRCRVVGEIGTQHHILCRPAQKALLELFKNMPLPKAVKSRICDGSLNGDEFEEALYHHLICATQPIMLKATDLNGKKPNTIVLKFSHCDALQIGKTSLGSGYQDVLTRGYKGYPRFDFMLGPMFIQVSVSDFGRHNADSANVRKAFDNRDIKGTNQIERYLNDLYGPGHSATINKDNEFVVTKDGHPVSGFFIVYIRGSPGKPAHRDLVKQFPGVRHVSFEELRENLFKNIVT</sequence>
<comment type="caution">
    <text evidence="1">The sequence shown here is derived from an EMBL/GenBank/DDBJ whole genome shotgun (WGS) entry which is preliminary data.</text>
</comment>
<organism evidence="1 2">
    <name type="scientific">Mortierella hygrophila</name>
    <dbReference type="NCBI Taxonomy" id="979708"/>
    <lineage>
        <taxon>Eukaryota</taxon>
        <taxon>Fungi</taxon>
        <taxon>Fungi incertae sedis</taxon>
        <taxon>Mucoromycota</taxon>
        <taxon>Mortierellomycotina</taxon>
        <taxon>Mortierellomycetes</taxon>
        <taxon>Mortierellales</taxon>
        <taxon>Mortierellaceae</taxon>
        <taxon>Mortierella</taxon>
    </lineage>
</organism>
<evidence type="ECO:0000313" key="2">
    <source>
        <dbReference type="Proteomes" id="UP000723463"/>
    </source>
</evidence>
<protein>
    <submittedName>
        <fullName evidence="1">Uncharacterized protein</fullName>
    </submittedName>
</protein>
<proteinExistence type="predicted"/>